<dbReference type="Proteomes" id="UP000613160">
    <property type="component" value="Unassembled WGS sequence"/>
</dbReference>
<feature type="region of interest" description="Disordered" evidence="1">
    <location>
        <begin position="1"/>
        <end position="63"/>
    </location>
</feature>
<dbReference type="AlphaFoldDB" id="A0A917DBL8"/>
<gene>
    <name evidence="2" type="ORF">GCM10011335_26610</name>
</gene>
<reference evidence="2" key="2">
    <citation type="submission" date="2020-09" db="EMBL/GenBank/DDBJ databases">
        <authorList>
            <person name="Sun Q."/>
            <person name="Zhou Y."/>
        </authorList>
    </citation>
    <scope>NUCLEOTIDE SEQUENCE</scope>
    <source>
        <strain evidence="2">CGMCC 1.15493</strain>
    </source>
</reference>
<sequence>MSRTVKIERSTAGDAQKGPARDLPMPAYDYQPSKPGSYAVREDDGKVKQSSLGPHSLQNLRFA</sequence>
<dbReference type="EMBL" id="BMJJ01000006">
    <property type="protein sequence ID" value="GGD22395.1"/>
    <property type="molecule type" value="Genomic_DNA"/>
</dbReference>
<evidence type="ECO:0000313" key="2">
    <source>
        <dbReference type="EMBL" id="GGD22395.1"/>
    </source>
</evidence>
<evidence type="ECO:0000256" key="1">
    <source>
        <dbReference type="SAM" id="MobiDB-lite"/>
    </source>
</evidence>
<name>A0A917DBL8_9HYPH</name>
<evidence type="ECO:0000313" key="3">
    <source>
        <dbReference type="Proteomes" id="UP000613160"/>
    </source>
</evidence>
<organism evidence="2 3">
    <name type="scientific">Aureimonas glaciei</name>
    <dbReference type="NCBI Taxonomy" id="1776957"/>
    <lineage>
        <taxon>Bacteria</taxon>
        <taxon>Pseudomonadati</taxon>
        <taxon>Pseudomonadota</taxon>
        <taxon>Alphaproteobacteria</taxon>
        <taxon>Hyphomicrobiales</taxon>
        <taxon>Aurantimonadaceae</taxon>
        <taxon>Aureimonas</taxon>
    </lineage>
</organism>
<protein>
    <submittedName>
        <fullName evidence="2">Uncharacterized protein</fullName>
    </submittedName>
</protein>
<feature type="compositionally biased region" description="Basic and acidic residues" evidence="1">
    <location>
        <begin position="1"/>
        <end position="11"/>
    </location>
</feature>
<feature type="compositionally biased region" description="Polar residues" evidence="1">
    <location>
        <begin position="48"/>
        <end position="63"/>
    </location>
</feature>
<proteinExistence type="predicted"/>
<accession>A0A917DBL8</accession>
<keyword evidence="3" id="KW-1185">Reference proteome</keyword>
<reference evidence="2" key="1">
    <citation type="journal article" date="2014" name="Int. J. Syst. Evol. Microbiol.">
        <title>Complete genome sequence of Corynebacterium casei LMG S-19264T (=DSM 44701T), isolated from a smear-ripened cheese.</title>
        <authorList>
            <consortium name="US DOE Joint Genome Institute (JGI-PGF)"/>
            <person name="Walter F."/>
            <person name="Albersmeier A."/>
            <person name="Kalinowski J."/>
            <person name="Ruckert C."/>
        </authorList>
    </citation>
    <scope>NUCLEOTIDE SEQUENCE</scope>
    <source>
        <strain evidence="2">CGMCC 1.15493</strain>
    </source>
</reference>
<comment type="caution">
    <text evidence="2">The sequence shown here is derived from an EMBL/GenBank/DDBJ whole genome shotgun (WGS) entry which is preliminary data.</text>
</comment>